<evidence type="ECO:0000256" key="3">
    <source>
        <dbReference type="ARBA" id="ARBA00022679"/>
    </source>
</evidence>
<evidence type="ECO:0000313" key="10">
    <source>
        <dbReference type="EMBL" id="AXK84073.1"/>
    </source>
</evidence>
<dbReference type="KEGG" id="ptaw:DW352_16700"/>
<dbReference type="InterPro" id="IPR005490">
    <property type="entry name" value="LD_TPept_cat_dom"/>
</dbReference>
<evidence type="ECO:0000256" key="4">
    <source>
        <dbReference type="ARBA" id="ARBA00022960"/>
    </source>
</evidence>
<keyword evidence="5 7" id="KW-0573">Peptidoglycan synthesis</keyword>
<evidence type="ECO:0000256" key="1">
    <source>
        <dbReference type="ARBA" id="ARBA00004752"/>
    </source>
</evidence>
<dbReference type="GO" id="GO:0009252">
    <property type="term" value="P:peptidoglycan biosynthetic process"/>
    <property type="evidence" value="ECO:0007669"/>
    <property type="project" value="UniProtKB-UniPathway"/>
</dbReference>
<dbReference type="Pfam" id="PF03734">
    <property type="entry name" value="YkuD"/>
    <property type="match status" value="1"/>
</dbReference>
<dbReference type="UniPathway" id="UPA00219"/>
<organism evidence="10 11">
    <name type="scientific">Pseudolabrys taiwanensis</name>
    <dbReference type="NCBI Taxonomy" id="331696"/>
    <lineage>
        <taxon>Bacteria</taxon>
        <taxon>Pseudomonadati</taxon>
        <taxon>Pseudomonadota</taxon>
        <taxon>Alphaproteobacteria</taxon>
        <taxon>Hyphomicrobiales</taxon>
        <taxon>Xanthobacteraceae</taxon>
        <taxon>Pseudolabrys</taxon>
    </lineage>
</organism>
<proteinExistence type="inferred from homology"/>
<evidence type="ECO:0000313" key="11">
    <source>
        <dbReference type="Proteomes" id="UP000254889"/>
    </source>
</evidence>
<dbReference type="GO" id="GO:0004180">
    <property type="term" value="F:carboxypeptidase activity"/>
    <property type="evidence" value="ECO:0007669"/>
    <property type="project" value="UniProtKB-ARBA"/>
</dbReference>
<accession>A0A346A4H6</accession>
<dbReference type="EMBL" id="CP031417">
    <property type="protein sequence ID" value="AXK84073.1"/>
    <property type="molecule type" value="Genomic_DNA"/>
</dbReference>
<dbReference type="PANTHER" id="PTHR36699">
    <property type="entry name" value="LD-TRANSPEPTIDASE"/>
    <property type="match status" value="1"/>
</dbReference>
<dbReference type="GO" id="GO:0008360">
    <property type="term" value="P:regulation of cell shape"/>
    <property type="evidence" value="ECO:0007669"/>
    <property type="project" value="UniProtKB-UniRule"/>
</dbReference>
<feature type="active site" description="Nucleophile" evidence="7">
    <location>
        <position position="123"/>
    </location>
</feature>
<feature type="active site" description="Proton donor/acceptor" evidence="7">
    <location>
        <position position="115"/>
    </location>
</feature>
<evidence type="ECO:0000256" key="5">
    <source>
        <dbReference type="ARBA" id="ARBA00022984"/>
    </source>
</evidence>
<dbReference type="PANTHER" id="PTHR36699:SF1">
    <property type="entry name" value="L,D-TRANSPEPTIDASE YAFK-RELATED"/>
    <property type="match status" value="1"/>
</dbReference>
<sequence>MAPLSQKTISEIQEKNMDKGSPILVRLFKEESELEVWKQNKDGQYALLKTYPICRWSGDLGPKKKEGDRQAPEGFYTITPGQMNPNSSYYLAFNTGFPNAYDRAMGYTGSELMVHGDCSSRGCYAMTDEQIQEIYALARESFFGGQKSFQLQAFPFRMTALNMAKHRNNPNFAFWKMLKEGYDHFEATKLETKVAVCDRRYVFDPAEPDGATRPLSFNPRGACPAYQLDKNVADAVLEMRRDEQYKMAKYIAEGVSTAASRAGIDGGMNPVFASKLNTQEGYDAKGNLVQVAAAPGSLPRENGPIPATNVTVPKNLTTQVATASDSGEGAGKPGSIAGLIGMFNASEESKAADNAAPALRGTNTDMAAKPKRSPVYQTASTPKPHHPAKPAATVASATPVARAKPTEKDEASSAPAPELRTAYSAPAPAPSAPLSGAQPVMPVGGFASRWVGTGFR</sequence>
<evidence type="ECO:0000256" key="8">
    <source>
        <dbReference type="SAM" id="MobiDB-lite"/>
    </source>
</evidence>
<feature type="region of interest" description="Disordered" evidence="8">
    <location>
        <begin position="351"/>
        <end position="442"/>
    </location>
</feature>
<evidence type="ECO:0000259" key="9">
    <source>
        <dbReference type="PROSITE" id="PS52029"/>
    </source>
</evidence>
<dbReference type="CDD" id="cd16913">
    <property type="entry name" value="YkuD_like"/>
    <property type="match status" value="1"/>
</dbReference>
<gene>
    <name evidence="10" type="ORF">DW352_16700</name>
</gene>
<comment type="pathway">
    <text evidence="1 7">Cell wall biogenesis; peptidoglycan biosynthesis.</text>
</comment>
<dbReference type="Proteomes" id="UP000254889">
    <property type="component" value="Chromosome"/>
</dbReference>
<feature type="compositionally biased region" description="Low complexity" evidence="8">
    <location>
        <begin position="422"/>
        <end position="439"/>
    </location>
</feature>
<protein>
    <recommendedName>
        <fullName evidence="9">L,D-TPase catalytic domain-containing protein</fullName>
    </recommendedName>
</protein>
<keyword evidence="3" id="KW-0808">Transferase</keyword>
<keyword evidence="4 7" id="KW-0133">Cell shape</keyword>
<dbReference type="GO" id="GO:0071555">
    <property type="term" value="P:cell wall organization"/>
    <property type="evidence" value="ECO:0007669"/>
    <property type="project" value="UniProtKB-UniRule"/>
</dbReference>
<dbReference type="SUPFAM" id="SSF141523">
    <property type="entry name" value="L,D-transpeptidase catalytic domain-like"/>
    <property type="match status" value="1"/>
</dbReference>
<evidence type="ECO:0000256" key="7">
    <source>
        <dbReference type="PROSITE-ProRule" id="PRU01373"/>
    </source>
</evidence>
<feature type="compositionally biased region" description="Low complexity" evidence="8">
    <location>
        <begin position="389"/>
        <end position="403"/>
    </location>
</feature>
<dbReference type="GO" id="GO:0016740">
    <property type="term" value="F:transferase activity"/>
    <property type="evidence" value="ECO:0007669"/>
    <property type="project" value="UniProtKB-KW"/>
</dbReference>
<evidence type="ECO:0000256" key="2">
    <source>
        <dbReference type="ARBA" id="ARBA00005992"/>
    </source>
</evidence>
<dbReference type="AlphaFoldDB" id="A0A346A4H6"/>
<keyword evidence="11" id="KW-1185">Reference proteome</keyword>
<name>A0A346A4H6_9HYPH</name>
<dbReference type="InterPro" id="IPR038063">
    <property type="entry name" value="Transpep_catalytic_dom"/>
</dbReference>
<reference evidence="10 11" key="1">
    <citation type="submission" date="2018-07" db="EMBL/GenBank/DDBJ databases">
        <authorList>
            <person name="Quirk P.G."/>
            <person name="Krulwich T.A."/>
        </authorList>
    </citation>
    <scope>NUCLEOTIDE SEQUENCE [LARGE SCALE GENOMIC DNA]</scope>
    <source>
        <strain evidence="10 11">CC-BB4</strain>
    </source>
</reference>
<dbReference type="OrthoDB" id="9809748at2"/>
<feature type="domain" description="L,D-TPase catalytic" evidence="9">
    <location>
        <begin position="23"/>
        <end position="154"/>
    </location>
</feature>
<dbReference type="PROSITE" id="PS52029">
    <property type="entry name" value="LD_TPASE"/>
    <property type="match status" value="1"/>
</dbReference>
<comment type="similarity">
    <text evidence="2">Belongs to the YkuD family.</text>
</comment>
<evidence type="ECO:0000256" key="6">
    <source>
        <dbReference type="ARBA" id="ARBA00023316"/>
    </source>
</evidence>
<keyword evidence="6 7" id="KW-0961">Cell wall biogenesis/degradation</keyword>